<dbReference type="EMBL" id="JAWHQM010000006">
    <property type="protein sequence ID" value="KAK5627654.1"/>
    <property type="molecule type" value="Genomic_DNA"/>
</dbReference>
<evidence type="ECO:0000313" key="3">
    <source>
        <dbReference type="Proteomes" id="UP001305414"/>
    </source>
</evidence>
<dbReference type="AlphaFoldDB" id="A0AAN7UEN1"/>
<gene>
    <name evidence="2" type="ORF">RRF57_003369</name>
</gene>
<organism evidence="2 3">
    <name type="scientific">Xylaria bambusicola</name>
    <dbReference type="NCBI Taxonomy" id="326684"/>
    <lineage>
        <taxon>Eukaryota</taxon>
        <taxon>Fungi</taxon>
        <taxon>Dikarya</taxon>
        <taxon>Ascomycota</taxon>
        <taxon>Pezizomycotina</taxon>
        <taxon>Sordariomycetes</taxon>
        <taxon>Xylariomycetidae</taxon>
        <taxon>Xylariales</taxon>
        <taxon>Xylariaceae</taxon>
        <taxon>Xylaria</taxon>
    </lineage>
</organism>
<reference evidence="2 3" key="1">
    <citation type="submission" date="2023-10" db="EMBL/GenBank/DDBJ databases">
        <title>Draft genome sequence of Xylaria bambusicola isolate GMP-LS, the root and basal stem rot pathogen of sugarcane in Indonesia.</title>
        <authorList>
            <person name="Selvaraj P."/>
            <person name="Muralishankar V."/>
            <person name="Muruganantham S."/>
            <person name="Sp S."/>
            <person name="Haryani S."/>
            <person name="Lau K.J.X."/>
            <person name="Naqvi N.I."/>
        </authorList>
    </citation>
    <scope>NUCLEOTIDE SEQUENCE [LARGE SCALE GENOMIC DNA]</scope>
    <source>
        <strain evidence="2">GMP-LS</strain>
    </source>
</reference>
<feature type="region of interest" description="Disordered" evidence="1">
    <location>
        <begin position="1"/>
        <end position="48"/>
    </location>
</feature>
<comment type="caution">
    <text evidence="2">The sequence shown here is derived from an EMBL/GenBank/DDBJ whole genome shotgun (WGS) entry which is preliminary data.</text>
</comment>
<keyword evidence="3" id="KW-1185">Reference proteome</keyword>
<sequence>MNHSETETNARDLEEGKVAESSAYQIRNGGPEHKRNRIAGGRQDHKDSLNRYIRVGDTEKYQDHFLNPDDGKLVLLRVQCAKDYNRDSSLVTSGPAH</sequence>
<protein>
    <submittedName>
        <fullName evidence="2">Uncharacterized protein</fullName>
    </submittedName>
</protein>
<evidence type="ECO:0000256" key="1">
    <source>
        <dbReference type="SAM" id="MobiDB-lite"/>
    </source>
</evidence>
<name>A0AAN7UEN1_9PEZI</name>
<dbReference type="Proteomes" id="UP001305414">
    <property type="component" value="Unassembled WGS sequence"/>
</dbReference>
<evidence type="ECO:0000313" key="2">
    <source>
        <dbReference type="EMBL" id="KAK5627654.1"/>
    </source>
</evidence>
<proteinExistence type="predicted"/>
<feature type="compositionally biased region" description="Basic and acidic residues" evidence="1">
    <location>
        <begin position="1"/>
        <end position="18"/>
    </location>
</feature>
<accession>A0AAN7UEN1</accession>